<evidence type="ECO:0000313" key="2">
    <source>
        <dbReference type="EMBL" id="RIV82072.1"/>
    </source>
</evidence>
<dbReference type="RefSeq" id="WP_063505802.1">
    <property type="nucleotide sequence ID" value="NZ_QXFM01000123.1"/>
</dbReference>
<evidence type="ECO:0000313" key="3">
    <source>
        <dbReference type="Proteomes" id="UP000265366"/>
    </source>
</evidence>
<dbReference type="AlphaFoldDB" id="A0A3A1P0E6"/>
<keyword evidence="1" id="KW-1133">Transmembrane helix</keyword>
<organism evidence="2 3">
    <name type="scientific">Aurantiacibacter xanthus</name>
    <dbReference type="NCBI Taxonomy" id="1784712"/>
    <lineage>
        <taxon>Bacteria</taxon>
        <taxon>Pseudomonadati</taxon>
        <taxon>Pseudomonadota</taxon>
        <taxon>Alphaproteobacteria</taxon>
        <taxon>Sphingomonadales</taxon>
        <taxon>Erythrobacteraceae</taxon>
        <taxon>Aurantiacibacter</taxon>
    </lineage>
</organism>
<evidence type="ECO:0000256" key="1">
    <source>
        <dbReference type="SAM" id="Phobius"/>
    </source>
</evidence>
<keyword evidence="3" id="KW-1185">Reference proteome</keyword>
<keyword evidence="1" id="KW-0812">Transmembrane</keyword>
<protein>
    <submittedName>
        <fullName evidence="2">Uncharacterized protein</fullName>
    </submittedName>
</protein>
<accession>A0A3A1P0E6</accession>
<dbReference type="Proteomes" id="UP000265366">
    <property type="component" value="Unassembled WGS sequence"/>
</dbReference>
<proteinExistence type="predicted"/>
<sequence length="72" mass="8180">MTFRIVILRTMLVWLVVWPLVTGMLKLLRFIASDMALGFQTLILTAILVPLISLLLAPAMHSLATRLMKEWS</sequence>
<feature type="transmembrane region" description="Helical" evidence="1">
    <location>
        <begin position="37"/>
        <end position="59"/>
    </location>
</feature>
<name>A0A3A1P0E6_9SPHN</name>
<dbReference type="OrthoDB" id="7433125at2"/>
<comment type="caution">
    <text evidence="2">The sequence shown here is derived from an EMBL/GenBank/DDBJ whole genome shotgun (WGS) entry which is preliminary data.</text>
</comment>
<keyword evidence="1" id="KW-0472">Membrane</keyword>
<dbReference type="EMBL" id="QXFM01000123">
    <property type="protein sequence ID" value="RIV82072.1"/>
    <property type="molecule type" value="Genomic_DNA"/>
</dbReference>
<gene>
    <name evidence="2" type="ORF">D2V17_16100</name>
</gene>
<reference evidence="2 3" key="1">
    <citation type="submission" date="2018-08" db="EMBL/GenBank/DDBJ databases">
        <title>Erythrobacter zhengii sp.nov., a bacterium isolated from deep-sea sediment.</title>
        <authorList>
            <person name="Fang C."/>
            <person name="Wu Y.-H."/>
            <person name="Sun C."/>
            <person name="Wang H."/>
            <person name="Cheng H."/>
            <person name="Meng F.-X."/>
            <person name="Wang C.-S."/>
            <person name="Xu X.-W."/>
        </authorList>
    </citation>
    <scope>NUCLEOTIDE SEQUENCE [LARGE SCALE GENOMIC DNA]</scope>
    <source>
        <strain evidence="2 3">CCTCC AB 2015396</strain>
    </source>
</reference>